<protein>
    <submittedName>
        <fullName evidence="1">Uncharacterized protein</fullName>
    </submittedName>
</protein>
<feature type="non-terminal residue" evidence="1">
    <location>
        <position position="146"/>
    </location>
</feature>
<name>A0AAW0EL47_9AGAR</name>
<reference evidence="1 2" key="1">
    <citation type="journal article" date="2024" name="J Genomics">
        <title>Draft genome sequencing and assembly of Favolaschia claudopus CIRM-BRFM 2984 isolated from oak limbs.</title>
        <authorList>
            <person name="Navarro D."/>
            <person name="Drula E."/>
            <person name="Chaduli D."/>
            <person name="Cazenave R."/>
            <person name="Ahrendt S."/>
            <person name="Wang J."/>
            <person name="Lipzen A."/>
            <person name="Daum C."/>
            <person name="Barry K."/>
            <person name="Grigoriev I.V."/>
            <person name="Favel A."/>
            <person name="Rosso M.N."/>
            <person name="Martin F."/>
        </authorList>
    </citation>
    <scope>NUCLEOTIDE SEQUENCE [LARGE SCALE GENOMIC DNA]</scope>
    <source>
        <strain evidence="1 2">CIRM-BRFM 2984</strain>
    </source>
</reference>
<proteinExistence type="predicted"/>
<sequence>MSSFWGAYPTFVPHPTKALRKEFNRLASQQRWNDNQKRKKWLQCAQKEFLHQFGDDEKSLAGWQAMCAIVEVDEIPESISRCKRLLKDTVWVNIYDLLDAKRTGSPPKKHRSAGALAEYCRQTDKIFPKRKAKANPFLRVLLVEVF</sequence>
<comment type="caution">
    <text evidence="1">The sequence shown here is derived from an EMBL/GenBank/DDBJ whole genome shotgun (WGS) entry which is preliminary data.</text>
</comment>
<gene>
    <name evidence="1" type="ORF">R3P38DRAFT_3420379</name>
</gene>
<evidence type="ECO:0000313" key="2">
    <source>
        <dbReference type="Proteomes" id="UP001362999"/>
    </source>
</evidence>
<accession>A0AAW0EL47</accession>
<organism evidence="1 2">
    <name type="scientific">Favolaschia claudopus</name>
    <dbReference type="NCBI Taxonomy" id="2862362"/>
    <lineage>
        <taxon>Eukaryota</taxon>
        <taxon>Fungi</taxon>
        <taxon>Dikarya</taxon>
        <taxon>Basidiomycota</taxon>
        <taxon>Agaricomycotina</taxon>
        <taxon>Agaricomycetes</taxon>
        <taxon>Agaricomycetidae</taxon>
        <taxon>Agaricales</taxon>
        <taxon>Marasmiineae</taxon>
        <taxon>Mycenaceae</taxon>
        <taxon>Favolaschia</taxon>
    </lineage>
</organism>
<evidence type="ECO:0000313" key="1">
    <source>
        <dbReference type="EMBL" id="KAK7065018.1"/>
    </source>
</evidence>
<dbReference type="EMBL" id="JAWWNJ010000001">
    <property type="protein sequence ID" value="KAK7065018.1"/>
    <property type="molecule type" value="Genomic_DNA"/>
</dbReference>
<dbReference type="PANTHER" id="PTHR38846:SF1">
    <property type="entry name" value="C3H1-TYPE DOMAIN-CONTAINING PROTEIN"/>
    <property type="match status" value="1"/>
</dbReference>
<dbReference type="Proteomes" id="UP001362999">
    <property type="component" value="Unassembled WGS sequence"/>
</dbReference>
<dbReference type="AlphaFoldDB" id="A0AAW0EL47"/>
<dbReference type="PANTHER" id="PTHR38846">
    <property type="entry name" value="C3H1-TYPE DOMAIN-CONTAINING PROTEIN"/>
    <property type="match status" value="1"/>
</dbReference>
<keyword evidence="2" id="KW-1185">Reference proteome</keyword>